<dbReference type="Proteomes" id="UP000789738">
    <property type="component" value="Unassembled WGS sequence"/>
</dbReference>
<evidence type="ECO:0000313" key="3">
    <source>
        <dbReference type="EMBL" id="CAI3586802.1"/>
    </source>
</evidence>
<dbReference type="Proteomes" id="UP000431451">
    <property type="component" value="Unassembled WGS sequence"/>
</dbReference>
<proteinExistence type="predicted"/>
<dbReference type="STRING" id="137838.GCA_001458595_02140"/>
<protein>
    <submittedName>
        <fullName evidence="4">Uncharacterized protein</fullName>
    </submittedName>
</protein>
<dbReference type="GeneID" id="68877142"/>
<gene>
    <name evidence="3" type="ORF">CNEO2_280009</name>
    <name evidence="2" type="ORF">CNEO_43707</name>
    <name evidence="5" type="ORF">CNEONATNEC25_01794</name>
    <name evidence="4" type="ORF">CQ394_03400</name>
</gene>
<keyword evidence="6" id="KW-1185">Reference proteome</keyword>
<sequence>MNRMLKSFWLTIFCILLMLQMIILYINNFNTNGKNIIKEEYKEEKSLYDIYEELNVLTEKQIINAEHIDEKWKIQLRINGDKDQLIKELNKLKAYKITNYDIYNDNNESYIVLEMIYT</sequence>
<keyword evidence="1" id="KW-0472">Membrane</keyword>
<evidence type="ECO:0000256" key="1">
    <source>
        <dbReference type="SAM" id="Phobius"/>
    </source>
</evidence>
<evidence type="ECO:0000313" key="5">
    <source>
        <dbReference type="EMBL" id="VCT84194.1"/>
    </source>
</evidence>
<dbReference type="Proteomes" id="UP000220840">
    <property type="component" value="Unassembled WGS sequence"/>
</dbReference>
<evidence type="ECO:0000313" key="7">
    <source>
        <dbReference type="Proteomes" id="UP000431451"/>
    </source>
</evidence>
<keyword evidence="1" id="KW-0812">Transmembrane</keyword>
<dbReference type="AlphaFoldDB" id="A0A2A7MGP9"/>
<evidence type="ECO:0000313" key="4">
    <source>
        <dbReference type="EMBL" id="PEG30779.1"/>
    </source>
</evidence>
<organism evidence="4 6">
    <name type="scientific">Clostridium neonatale</name>
    <dbReference type="NCBI Taxonomy" id="137838"/>
    <lineage>
        <taxon>Bacteria</taxon>
        <taxon>Bacillati</taxon>
        <taxon>Bacillota</taxon>
        <taxon>Clostridia</taxon>
        <taxon>Eubacteriales</taxon>
        <taxon>Clostridiaceae</taxon>
        <taxon>Clostridium</taxon>
    </lineage>
</organism>
<evidence type="ECO:0000313" key="6">
    <source>
        <dbReference type="Proteomes" id="UP000220840"/>
    </source>
</evidence>
<feature type="transmembrane region" description="Helical" evidence="1">
    <location>
        <begin position="7"/>
        <end position="26"/>
    </location>
</feature>
<dbReference type="EMBL" id="CAKJVE010000004">
    <property type="protein sequence ID" value="CAG9708571.1"/>
    <property type="molecule type" value="Genomic_DNA"/>
</dbReference>
<reference evidence="4 6" key="1">
    <citation type="submission" date="2017-10" db="EMBL/GenBank/DDBJ databases">
        <title>Effective Description of Clostridium neonatale sp. nov. linked to necrotizing enterocolitis in neonates and a clarification of species assignable to the genus Clostridium (Prazmowski 1880) emend. Lawson and Rainey 2016.</title>
        <authorList>
            <person name="Bernard K."/>
            <person name="Burdz T."/>
            <person name="Wiebe D."/>
            <person name="Balcewich B."/>
            <person name="Alfa M."/>
            <person name="Bernier A.-M."/>
        </authorList>
    </citation>
    <scope>NUCLEOTIDE SEQUENCE [LARGE SCALE GENOMIC DNA]</scope>
    <source>
        <strain evidence="4 6">LCDC99A005</strain>
    </source>
</reference>
<name>A0A2A7MGP9_9CLOT</name>
<dbReference type="EMBL" id="PDCJ01000001">
    <property type="protein sequence ID" value="PEG30779.1"/>
    <property type="molecule type" value="Genomic_DNA"/>
</dbReference>
<reference evidence="2" key="3">
    <citation type="submission" date="2021-10" db="EMBL/GenBank/DDBJ databases">
        <authorList>
            <person name="Mesa V."/>
        </authorList>
    </citation>
    <scope>NUCLEOTIDE SEQUENCE</scope>
    <source>
        <strain evidence="2">CC3_PB</strain>
    </source>
</reference>
<dbReference type="EMBL" id="CAMTCP010000210">
    <property type="protein sequence ID" value="CAI3586802.1"/>
    <property type="molecule type" value="Genomic_DNA"/>
</dbReference>
<dbReference type="OrthoDB" id="1927629at2"/>
<reference evidence="5 7" key="2">
    <citation type="submission" date="2018-06" db="EMBL/GenBank/DDBJ databases">
        <authorList>
            <consortium name="IHU Genomes"/>
        </authorList>
    </citation>
    <scope>NUCLEOTIDE SEQUENCE [LARGE SCALE GENOMIC DNA]</scope>
    <source>
        <strain evidence="5 7">NEC25</strain>
    </source>
</reference>
<evidence type="ECO:0000313" key="2">
    <source>
        <dbReference type="EMBL" id="CAG9708571.1"/>
    </source>
</evidence>
<dbReference type="RefSeq" id="WP_058294946.1">
    <property type="nucleotide sequence ID" value="NZ_CAKJVD010000037.1"/>
</dbReference>
<dbReference type="EMBL" id="UWJD01000001">
    <property type="protein sequence ID" value="VCT84194.1"/>
    <property type="molecule type" value="Genomic_DNA"/>
</dbReference>
<dbReference type="Proteomes" id="UP001189143">
    <property type="component" value="Unassembled WGS sequence"/>
</dbReference>
<accession>A0A2A7MGP9</accession>
<reference evidence="3" key="4">
    <citation type="submission" date="2022-10" db="EMBL/GenBank/DDBJ databases">
        <authorList>
            <person name="Aires J."/>
            <person name="Mesa V."/>
        </authorList>
    </citation>
    <scope>NUCLEOTIDE SEQUENCE</scope>
    <source>
        <strain evidence="3">Clostridium neonatale JD116</strain>
    </source>
</reference>
<keyword evidence="1" id="KW-1133">Transmembrane helix</keyword>